<evidence type="ECO:0000256" key="6">
    <source>
        <dbReference type="SAM" id="MobiDB-lite"/>
    </source>
</evidence>
<name>A0A7J8Z0U1_9ROSI</name>
<feature type="coiled-coil region" evidence="5">
    <location>
        <begin position="452"/>
        <end position="479"/>
    </location>
</feature>
<keyword evidence="3" id="KW-0804">Transcription</keyword>
<reference evidence="8 9" key="1">
    <citation type="journal article" date="2019" name="Genome Biol. Evol.">
        <title>Insights into the evolution of the New World diploid cottons (Gossypium, subgenus Houzingenia) based on genome sequencing.</title>
        <authorList>
            <person name="Grover C.E."/>
            <person name="Arick M.A. 2nd"/>
            <person name="Thrash A."/>
            <person name="Conover J.L."/>
            <person name="Sanders W.S."/>
            <person name="Peterson D.G."/>
            <person name="Frelichowski J.E."/>
            <person name="Scheffler J.A."/>
            <person name="Scheffler B.E."/>
            <person name="Wendel J.F."/>
        </authorList>
    </citation>
    <scope>NUCLEOTIDE SEQUENCE [LARGE SCALE GENOMIC DNA]</scope>
    <source>
        <strain evidence="8">4</strain>
        <tissue evidence="8">Leaf</tissue>
    </source>
</reference>
<evidence type="ECO:0000256" key="3">
    <source>
        <dbReference type="ARBA" id="ARBA00023163"/>
    </source>
</evidence>
<keyword evidence="4" id="KW-0539">Nucleus</keyword>
<dbReference type="Proteomes" id="UP000593574">
    <property type="component" value="Unassembled WGS sequence"/>
</dbReference>
<evidence type="ECO:0000259" key="7">
    <source>
        <dbReference type="PROSITE" id="PS50888"/>
    </source>
</evidence>
<evidence type="ECO:0000256" key="2">
    <source>
        <dbReference type="ARBA" id="ARBA00023015"/>
    </source>
</evidence>
<dbReference type="InterPro" id="IPR036638">
    <property type="entry name" value="HLH_DNA-bd_sf"/>
</dbReference>
<evidence type="ECO:0000256" key="4">
    <source>
        <dbReference type="ARBA" id="ARBA00023242"/>
    </source>
</evidence>
<proteinExistence type="predicted"/>
<protein>
    <recommendedName>
        <fullName evidence="7">BHLH domain-containing protein</fullName>
    </recommendedName>
</protein>
<dbReference type="SUPFAM" id="SSF47459">
    <property type="entry name" value="HLH, helix-loop-helix DNA-binding domain"/>
    <property type="match status" value="1"/>
</dbReference>
<comment type="subcellular location">
    <subcellularLocation>
        <location evidence="1">Nucleus</location>
    </subcellularLocation>
</comment>
<dbReference type="EMBL" id="JABEZV010000002">
    <property type="protein sequence ID" value="MBA0705441.1"/>
    <property type="molecule type" value="Genomic_DNA"/>
</dbReference>
<feature type="region of interest" description="Disordered" evidence="6">
    <location>
        <begin position="136"/>
        <end position="174"/>
    </location>
</feature>
<feature type="compositionally biased region" description="Polar residues" evidence="6">
    <location>
        <begin position="56"/>
        <end position="67"/>
    </location>
</feature>
<dbReference type="GO" id="GO:0005634">
    <property type="term" value="C:nucleus"/>
    <property type="evidence" value="ECO:0007669"/>
    <property type="project" value="UniProtKB-SubCell"/>
</dbReference>
<sequence>MEGYSSDGSSSFFTSKKPVDGQWMELVGFVEDKAEIFAINGGLAQSLTDQDQLNQLGTSEGSYQTKSEGGRPKLSLAQKRENKRLSDYRYRQKRKITADELSAENKHLKEENEGLIAENRLLKSKLELLLSYGDSKAEAEPSSGSGKPMEQKAKQDYSNLGARRAQATDGHRAMREQISESTKILKDLIPACNKVQGALLLDEIFSYIQSLQRESELEPSNRSVLSPGRTGILSSDSAESLSLRRGMQSRRSTLDQLQFLSLELAAINPRTNPAIEAFPLKDFMDVDMNEFQNLLQMILVNADLNPTKPEVATCCNDEIPISDLLTKIEAEEESKGKFSDFDGLDGDRIKHGKYSFPHSLIPTLETIIDACGDISATSKMNPSITEMVYIMFCASVKEMNDLRLEEITEDRILKWRDAIKDALRISFKVDFAMEHLKKIACAYIGQIERQKLKDLAMRISRLEDDLNFRKQELAKAYKQSKVYIDVADNFNGKLVSWGMFQSCA</sequence>
<evidence type="ECO:0000313" key="9">
    <source>
        <dbReference type="Proteomes" id="UP000593574"/>
    </source>
</evidence>
<dbReference type="GO" id="GO:0046983">
    <property type="term" value="F:protein dimerization activity"/>
    <property type="evidence" value="ECO:0007669"/>
    <property type="project" value="InterPro"/>
</dbReference>
<keyword evidence="2" id="KW-0805">Transcription regulation</keyword>
<dbReference type="PROSITE" id="PS50888">
    <property type="entry name" value="BHLH"/>
    <property type="match status" value="1"/>
</dbReference>
<dbReference type="CDD" id="cd14686">
    <property type="entry name" value="bZIP"/>
    <property type="match status" value="1"/>
</dbReference>
<evidence type="ECO:0000256" key="5">
    <source>
        <dbReference type="SAM" id="Coils"/>
    </source>
</evidence>
<evidence type="ECO:0000313" key="8">
    <source>
        <dbReference type="EMBL" id="MBA0705441.1"/>
    </source>
</evidence>
<accession>A0A7J8Z0U1</accession>
<keyword evidence="9" id="KW-1185">Reference proteome</keyword>
<dbReference type="AlphaFoldDB" id="A0A7J8Z0U1"/>
<comment type="caution">
    <text evidence="8">The sequence shown here is derived from an EMBL/GenBank/DDBJ whole genome shotgun (WGS) entry which is preliminary data.</text>
</comment>
<dbReference type="InterPro" id="IPR011598">
    <property type="entry name" value="bHLH_dom"/>
</dbReference>
<dbReference type="PANTHER" id="PTHR35021">
    <property type="match status" value="1"/>
</dbReference>
<dbReference type="PANTHER" id="PTHR35021:SF7">
    <property type="entry name" value="PROTEIN FB17, PUTATIVE-RELATED"/>
    <property type="match status" value="1"/>
</dbReference>
<keyword evidence="5" id="KW-0175">Coiled coil</keyword>
<gene>
    <name evidence="8" type="ORF">Golax_017633</name>
</gene>
<feature type="coiled-coil region" evidence="5">
    <location>
        <begin position="91"/>
        <end position="125"/>
    </location>
</feature>
<organism evidence="8 9">
    <name type="scientific">Gossypium laxum</name>
    <dbReference type="NCBI Taxonomy" id="34288"/>
    <lineage>
        <taxon>Eukaryota</taxon>
        <taxon>Viridiplantae</taxon>
        <taxon>Streptophyta</taxon>
        <taxon>Embryophyta</taxon>
        <taxon>Tracheophyta</taxon>
        <taxon>Spermatophyta</taxon>
        <taxon>Magnoliopsida</taxon>
        <taxon>eudicotyledons</taxon>
        <taxon>Gunneridae</taxon>
        <taxon>Pentapetalae</taxon>
        <taxon>rosids</taxon>
        <taxon>malvids</taxon>
        <taxon>Malvales</taxon>
        <taxon>Malvaceae</taxon>
        <taxon>Malvoideae</taxon>
        <taxon>Gossypium</taxon>
    </lineage>
</organism>
<feature type="domain" description="BHLH" evidence="7">
    <location>
        <begin position="162"/>
        <end position="211"/>
    </location>
</feature>
<feature type="region of interest" description="Disordered" evidence="6">
    <location>
        <begin position="56"/>
        <end position="83"/>
    </location>
</feature>
<evidence type="ECO:0000256" key="1">
    <source>
        <dbReference type="ARBA" id="ARBA00004123"/>
    </source>
</evidence>